<evidence type="ECO:0000256" key="2">
    <source>
        <dbReference type="ARBA" id="ARBA00009935"/>
    </source>
</evidence>
<dbReference type="CDD" id="cd00717">
    <property type="entry name" value="URO-D"/>
    <property type="match status" value="1"/>
</dbReference>
<dbReference type="SUPFAM" id="SSF51726">
    <property type="entry name" value="UROD/MetE-like"/>
    <property type="match status" value="1"/>
</dbReference>
<keyword evidence="4 8" id="KW-0210">Decarboxylase</keyword>
<dbReference type="EMBL" id="MJMG01000001">
    <property type="protein sequence ID" value="OEY86983.1"/>
    <property type="molecule type" value="Genomic_DNA"/>
</dbReference>
<comment type="caution">
    <text evidence="12">The sequence shown here is derived from an EMBL/GenBank/DDBJ whole genome shotgun (WGS) entry which is preliminary data.</text>
</comment>
<name>A0A1E7QKK8_WOLPI</name>
<accession>A0A1E7QKK8</accession>
<evidence type="ECO:0000256" key="1">
    <source>
        <dbReference type="ARBA" id="ARBA00004804"/>
    </source>
</evidence>
<evidence type="ECO:0000313" key="12">
    <source>
        <dbReference type="EMBL" id="OEY86983.1"/>
    </source>
</evidence>
<dbReference type="AlphaFoldDB" id="A0A1E7QKK8"/>
<keyword evidence="13" id="KW-1185">Reference proteome</keyword>
<dbReference type="UniPathway" id="UPA00251">
    <property type="reaction ID" value="UER00321"/>
</dbReference>
<dbReference type="InterPro" id="IPR000257">
    <property type="entry name" value="Uroporphyrinogen_deCOase"/>
</dbReference>
<comment type="similarity">
    <text evidence="2 9">Belongs to the uroporphyrinogen decarboxylase family.</text>
</comment>
<comment type="pathway">
    <text evidence="1 8">Porphyrin-containing compound metabolism; protoporphyrin-IX biosynthesis; coproporphyrinogen-III from 5-aminolevulinate: step 4/4.</text>
</comment>
<dbReference type="Pfam" id="PF01208">
    <property type="entry name" value="URO-D"/>
    <property type="match status" value="1"/>
</dbReference>
<sequence>MGSSKLVKDKPLIAKIITSNEPSEKVPIWLMRQAGRSLPEYHKAIRSTINFMDRCYNSDLVTELTLQPVRRFDMDAAIIFSDILVIAHILGCDVSFEKGIGAKITPIETSKSLKDIEEVKSKVLPILNAVSMIRSKLSEDKSLIGFAGGPWTVTSYIVEGGSHKRLSRIKNFSTLDLEKIIEKITKATIVYLIKQIESGVDIVQLFDSNAGMLPKELFKKYIIEPTKKIVSAIRGNFGNFPIIGFPRCAGNLYKDYCEQTGISAVSIDYNVPIEWAKANLNIPIQGNLHPNLLAYNIEEAIKEAKRIMDFFKDLPFIFNLGHGVLPETPVENISELIKFIKCY</sequence>
<protein>
    <recommendedName>
        <fullName evidence="3 7">Uroporphyrinogen decarboxylase</fullName>
        <ecNumber evidence="3 7">4.1.1.37</ecNumber>
    </recommendedName>
</protein>
<evidence type="ECO:0000256" key="8">
    <source>
        <dbReference type="RuleBase" id="RU000554"/>
    </source>
</evidence>
<gene>
    <name evidence="12" type="ORF">BIY23_00580</name>
</gene>
<evidence type="ECO:0000256" key="3">
    <source>
        <dbReference type="ARBA" id="ARBA00012288"/>
    </source>
</evidence>
<reference evidence="12 13" key="1">
    <citation type="submission" date="2016-09" db="EMBL/GenBank/DDBJ databases">
        <title>Genomic evidence for plant-parasitic nematodes as the earliest Wolbachia hosts.</title>
        <authorList>
            <person name="Brown A.M."/>
            <person name="Wasala S.K."/>
            <person name="Howe D.K."/>
            <person name="Peetz A.B."/>
            <person name="Zasada I.A."/>
            <person name="Denver D.R."/>
        </authorList>
    </citation>
    <scope>NUCLEOTIDE SEQUENCE [LARGE SCALE GENOMIC DNA]</scope>
    <source>
        <strain evidence="13">wPpe</strain>
    </source>
</reference>
<dbReference type="PROSITE" id="PS00906">
    <property type="entry name" value="UROD_1"/>
    <property type="match status" value="1"/>
</dbReference>
<dbReference type="PROSITE" id="PS00907">
    <property type="entry name" value="UROD_2"/>
    <property type="match status" value="1"/>
</dbReference>
<evidence type="ECO:0000259" key="10">
    <source>
        <dbReference type="PROSITE" id="PS00906"/>
    </source>
</evidence>
<evidence type="ECO:0000256" key="9">
    <source>
        <dbReference type="RuleBase" id="RU004169"/>
    </source>
</evidence>
<dbReference type="EC" id="4.1.1.37" evidence="3 7"/>
<dbReference type="GO" id="GO:0006782">
    <property type="term" value="P:protoporphyrinogen IX biosynthetic process"/>
    <property type="evidence" value="ECO:0007669"/>
    <property type="project" value="UniProtKB-UniPathway"/>
</dbReference>
<organism evidence="12 13">
    <name type="scientific">Wolbachia pipientis</name>
    <dbReference type="NCBI Taxonomy" id="955"/>
    <lineage>
        <taxon>Bacteria</taxon>
        <taxon>Pseudomonadati</taxon>
        <taxon>Pseudomonadota</taxon>
        <taxon>Alphaproteobacteria</taxon>
        <taxon>Rickettsiales</taxon>
        <taxon>Anaplasmataceae</taxon>
        <taxon>Wolbachieae</taxon>
        <taxon>Wolbachia</taxon>
    </lineage>
</organism>
<keyword evidence="6 8" id="KW-0627">Porphyrin biosynthesis</keyword>
<dbReference type="NCBIfam" id="TIGR01464">
    <property type="entry name" value="hemE"/>
    <property type="match status" value="1"/>
</dbReference>
<dbReference type="PANTHER" id="PTHR21091">
    <property type="entry name" value="METHYLTETRAHYDROFOLATE:HOMOCYSTEINE METHYLTRANSFERASE RELATED"/>
    <property type="match status" value="1"/>
</dbReference>
<feature type="domain" description="Uroporphyrinogen decarboxylase (URO-D)" evidence="10">
    <location>
        <begin position="27"/>
        <end position="36"/>
    </location>
</feature>
<evidence type="ECO:0000256" key="4">
    <source>
        <dbReference type="ARBA" id="ARBA00022793"/>
    </source>
</evidence>
<dbReference type="GO" id="GO:0005829">
    <property type="term" value="C:cytosol"/>
    <property type="evidence" value="ECO:0007669"/>
    <property type="project" value="TreeGrafter"/>
</dbReference>
<dbReference type="InterPro" id="IPR006361">
    <property type="entry name" value="Uroporphyrinogen_deCO2ase_HemE"/>
</dbReference>
<evidence type="ECO:0000256" key="5">
    <source>
        <dbReference type="ARBA" id="ARBA00023239"/>
    </source>
</evidence>
<dbReference type="GO" id="GO:0004853">
    <property type="term" value="F:uroporphyrinogen decarboxylase activity"/>
    <property type="evidence" value="ECO:0007669"/>
    <property type="project" value="UniProtKB-UniRule"/>
</dbReference>
<comment type="catalytic activity">
    <reaction evidence="8">
        <text>uroporphyrinogen III + 4 H(+) = coproporphyrinogen III + 4 CO2</text>
        <dbReference type="Rhea" id="RHEA:19865"/>
        <dbReference type="ChEBI" id="CHEBI:15378"/>
        <dbReference type="ChEBI" id="CHEBI:16526"/>
        <dbReference type="ChEBI" id="CHEBI:57308"/>
        <dbReference type="ChEBI" id="CHEBI:57309"/>
        <dbReference type="EC" id="4.1.1.37"/>
    </reaction>
</comment>
<evidence type="ECO:0000256" key="6">
    <source>
        <dbReference type="ARBA" id="ARBA00023244"/>
    </source>
</evidence>
<feature type="domain" description="Uroporphyrinogen decarboxylase (URO-D)" evidence="11">
    <location>
        <begin position="144"/>
        <end position="160"/>
    </location>
</feature>
<evidence type="ECO:0000259" key="11">
    <source>
        <dbReference type="PROSITE" id="PS00907"/>
    </source>
</evidence>
<dbReference type="Gene3D" id="3.20.20.210">
    <property type="match status" value="1"/>
</dbReference>
<dbReference type="Proteomes" id="UP000175679">
    <property type="component" value="Unassembled WGS sequence"/>
</dbReference>
<proteinExistence type="inferred from homology"/>
<dbReference type="PANTHER" id="PTHR21091:SF169">
    <property type="entry name" value="UROPORPHYRINOGEN DECARBOXYLASE"/>
    <property type="match status" value="1"/>
</dbReference>
<evidence type="ECO:0000313" key="13">
    <source>
        <dbReference type="Proteomes" id="UP000175679"/>
    </source>
</evidence>
<keyword evidence="5 8" id="KW-0456">Lyase</keyword>
<evidence type="ECO:0000256" key="7">
    <source>
        <dbReference type="NCBIfam" id="TIGR01464"/>
    </source>
</evidence>
<dbReference type="InterPro" id="IPR038071">
    <property type="entry name" value="UROD/MetE-like_sf"/>
</dbReference>